<dbReference type="AlphaFoldDB" id="A0A9Q0R3R3"/>
<organism evidence="1 2">
    <name type="scientific">Protea cynaroides</name>
    <dbReference type="NCBI Taxonomy" id="273540"/>
    <lineage>
        <taxon>Eukaryota</taxon>
        <taxon>Viridiplantae</taxon>
        <taxon>Streptophyta</taxon>
        <taxon>Embryophyta</taxon>
        <taxon>Tracheophyta</taxon>
        <taxon>Spermatophyta</taxon>
        <taxon>Magnoliopsida</taxon>
        <taxon>Proteales</taxon>
        <taxon>Proteaceae</taxon>
        <taxon>Protea</taxon>
    </lineage>
</organism>
<dbReference type="Proteomes" id="UP001141806">
    <property type="component" value="Unassembled WGS sequence"/>
</dbReference>
<dbReference type="OrthoDB" id="26838at2759"/>
<reference evidence="1" key="1">
    <citation type="journal article" date="2023" name="Plant J.">
        <title>The genome of the king protea, Protea cynaroides.</title>
        <authorList>
            <person name="Chang J."/>
            <person name="Duong T.A."/>
            <person name="Schoeman C."/>
            <person name="Ma X."/>
            <person name="Roodt D."/>
            <person name="Barker N."/>
            <person name="Li Z."/>
            <person name="Van de Peer Y."/>
            <person name="Mizrachi E."/>
        </authorList>
    </citation>
    <scope>NUCLEOTIDE SEQUENCE</scope>
    <source>
        <tissue evidence="1">Young leaves</tissue>
    </source>
</reference>
<evidence type="ECO:0000313" key="2">
    <source>
        <dbReference type="Proteomes" id="UP001141806"/>
    </source>
</evidence>
<name>A0A9Q0R3R3_9MAGN</name>
<accession>A0A9Q0R3R3</accession>
<sequence>MRIPEPSMQPKVTIKAVDNHMPEAFFVDEIGIEAEGVACRSIVERGVMGAGTARGERLENMIKNHTPCDLIGRVETITLGDEKAELDVVRRTFLKEKLLQQPQQNLEDKLALLVEGERSPGPVAGCQHLRHKFQLKQMKKTLIKMMIFVEYPV</sequence>
<evidence type="ECO:0000313" key="1">
    <source>
        <dbReference type="EMBL" id="KAJ4982285.1"/>
    </source>
</evidence>
<comment type="caution">
    <text evidence="1">The sequence shown here is derived from an EMBL/GenBank/DDBJ whole genome shotgun (WGS) entry which is preliminary data.</text>
</comment>
<dbReference type="PANTHER" id="PTHR20953">
    <property type="entry name" value="KINASE-RELATED"/>
    <property type="match status" value="1"/>
</dbReference>
<gene>
    <name evidence="1" type="ORF">NE237_033122</name>
</gene>
<dbReference type="EMBL" id="JAMYWD010000001">
    <property type="protein sequence ID" value="KAJ4982285.1"/>
    <property type="molecule type" value="Genomic_DNA"/>
</dbReference>
<dbReference type="PANTHER" id="PTHR20953:SF13">
    <property type="entry name" value="EXPRESSED PROTEIN"/>
    <property type="match status" value="1"/>
</dbReference>
<protein>
    <submittedName>
        <fullName evidence="1">Uncharacterized protein</fullName>
    </submittedName>
</protein>
<keyword evidence="2" id="KW-1185">Reference proteome</keyword>
<proteinExistence type="predicted"/>